<comment type="subcellular location">
    <subcellularLocation>
        <location evidence="1">Nucleus</location>
    </subcellularLocation>
</comment>
<keyword evidence="2" id="KW-0805">Transcription regulation</keyword>
<dbReference type="GO" id="GO:0005634">
    <property type="term" value="C:nucleus"/>
    <property type="evidence" value="ECO:0007669"/>
    <property type="project" value="UniProtKB-SubCell"/>
</dbReference>
<evidence type="ECO:0000256" key="5">
    <source>
        <dbReference type="SAM" id="MobiDB-lite"/>
    </source>
</evidence>
<feature type="compositionally biased region" description="Basic and acidic residues" evidence="5">
    <location>
        <begin position="613"/>
        <end position="626"/>
    </location>
</feature>
<dbReference type="Pfam" id="PF14215">
    <property type="entry name" value="bHLH-MYC_N"/>
    <property type="match status" value="1"/>
</dbReference>
<name>A0AAN7L694_9MYRT</name>
<dbReference type="InterPro" id="IPR011598">
    <property type="entry name" value="bHLH_dom"/>
</dbReference>
<evidence type="ECO:0000256" key="2">
    <source>
        <dbReference type="ARBA" id="ARBA00023015"/>
    </source>
</evidence>
<dbReference type="PANTHER" id="PTHR46196:SF4">
    <property type="entry name" value="TRANSCRIPTION FACTOR LHW"/>
    <property type="match status" value="1"/>
</dbReference>
<dbReference type="GO" id="GO:0046983">
    <property type="term" value="F:protein dimerization activity"/>
    <property type="evidence" value="ECO:0007669"/>
    <property type="project" value="InterPro"/>
</dbReference>
<evidence type="ECO:0000259" key="6">
    <source>
        <dbReference type="PROSITE" id="PS50888"/>
    </source>
</evidence>
<dbReference type="EMBL" id="JAXIOK010000001">
    <property type="protein sequence ID" value="KAK4780477.1"/>
    <property type="molecule type" value="Genomic_DNA"/>
</dbReference>
<proteinExistence type="predicted"/>
<dbReference type="PROSITE" id="PS50888">
    <property type="entry name" value="BHLH"/>
    <property type="match status" value="1"/>
</dbReference>
<gene>
    <name evidence="7" type="ORF">SAY87_016583</name>
</gene>
<dbReference type="AlphaFoldDB" id="A0AAN7L694"/>
<evidence type="ECO:0000256" key="4">
    <source>
        <dbReference type="ARBA" id="ARBA00023242"/>
    </source>
</evidence>
<dbReference type="PANTHER" id="PTHR46196">
    <property type="entry name" value="TRANSCRIPTION FACTOR BHLH155-LIKE ISOFORM X1-RELATED"/>
    <property type="match status" value="1"/>
</dbReference>
<evidence type="ECO:0000256" key="1">
    <source>
        <dbReference type="ARBA" id="ARBA00004123"/>
    </source>
</evidence>
<feature type="region of interest" description="Disordered" evidence="5">
    <location>
        <begin position="590"/>
        <end position="626"/>
    </location>
</feature>
<evidence type="ECO:0000313" key="8">
    <source>
        <dbReference type="Proteomes" id="UP001345219"/>
    </source>
</evidence>
<evidence type="ECO:0000256" key="3">
    <source>
        <dbReference type="ARBA" id="ARBA00023163"/>
    </source>
</evidence>
<dbReference type="Proteomes" id="UP001345219">
    <property type="component" value="Chromosome 13"/>
</dbReference>
<keyword evidence="3" id="KW-0804">Transcription</keyword>
<dbReference type="InterPro" id="IPR025610">
    <property type="entry name" value="MYC/MYB_N"/>
</dbReference>
<dbReference type="InterPro" id="IPR043561">
    <property type="entry name" value="LHW-like"/>
</dbReference>
<dbReference type="Pfam" id="PF23176">
    <property type="entry name" value="bHLH_LHW"/>
    <property type="match status" value="1"/>
</dbReference>
<feature type="domain" description="BHLH" evidence="6">
    <location>
        <begin position="612"/>
        <end position="661"/>
    </location>
</feature>
<protein>
    <recommendedName>
        <fullName evidence="6">BHLH domain-containing protein</fullName>
    </recommendedName>
</protein>
<comment type="caution">
    <text evidence="7">The sequence shown here is derived from an EMBL/GenBank/DDBJ whole genome shotgun (WGS) entry which is preliminary data.</text>
</comment>
<evidence type="ECO:0000313" key="7">
    <source>
        <dbReference type="EMBL" id="KAK4780477.1"/>
    </source>
</evidence>
<sequence length="816" mass="90031">MGYLLKEALKTLCGVNQWAYAVFWKIDCHNPKLLIWEECYSEPLQCSDPSKVSGLGTPEMSLGEREECLATHEVLPAGKIQSLIDHMMVKNEIVIMGEGLTGRAAVTGNHQWVLSKFFDGNTYPPQVLNEMHYQFSAGIETVAIIPVSTHGVVQFGSSLSIMENMGFVASVRRLILKLGCIHDSLFSCKCYTDDKASVSPGMHCSIPPGSCKLTRQMVSGQASQPSDPFGNVHDVPPLVFQNSNQPKSCPSKICPVMRASPSFHEQSEISFVGTDEILHNPGLLFGSLLSLEGWAILSDNCPQLRANEVVSHELLQASYSVLNDPSKLNSSPCFPLLNAISQSKEDMCDSSKTQEFPLVNMTDHVLSANLSHLPKVEFSKSEGGHILMGDPPSQRLDHFEKQEVGSKSIATSTMYTETSFCQHSVGDDLSDVFGGEHENKILCGFQCPGEKGKEIQTSMTMHEDASDFCAITECLYDDGGIFPGISDDHLLDAVVSRSCAVSKQSLGDNLSCQTTTTKMCCSSALTFHGTDMSPEQIEEEIFRTPKPVENSVSPACHSRWSGKGRFYQPTSFCGSQVSSWLEQNQRSRVETSVSTGCSKRPGEVNRSNRKRLKPGENPRPRPKDRQMIQDRLKELREIVPNGAKCSIDALLERAIKHMLFLNSVTKHADMLKEPGESKIIHKEGGLLLKDNFEGGSTWAFEVGSQSVVCPIMVEDLDPPGQLLVEMLCENRGLFLEIADMIQGFGLTILKGMLESRNDKVWARFSVEANRDLSRKEIFMSLIRLLDQNVKTSETSPMGPLHSFMQPPTVPAMCGPW</sequence>
<organism evidence="7 8">
    <name type="scientific">Trapa incisa</name>
    <dbReference type="NCBI Taxonomy" id="236973"/>
    <lineage>
        <taxon>Eukaryota</taxon>
        <taxon>Viridiplantae</taxon>
        <taxon>Streptophyta</taxon>
        <taxon>Embryophyta</taxon>
        <taxon>Tracheophyta</taxon>
        <taxon>Spermatophyta</taxon>
        <taxon>Magnoliopsida</taxon>
        <taxon>eudicotyledons</taxon>
        <taxon>Gunneridae</taxon>
        <taxon>Pentapetalae</taxon>
        <taxon>rosids</taxon>
        <taxon>malvids</taxon>
        <taxon>Myrtales</taxon>
        <taxon>Lythraceae</taxon>
        <taxon>Trapa</taxon>
    </lineage>
</organism>
<accession>A0AAN7L694</accession>
<keyword evidence="4" id="KW-0539">Nucleus</keyword>
<reference evidence="7 8" key="1">
    <citation type="journal article" date="2023" name="Hortic Res">
        <title>Pangenome of water caltrop reveals structural variations and asymmetric subgenome divergence after allopolyploidization.</title>
        <authorList>
            <person name="Zhang X."/>
            <person name="Chen Y."/>
            <person name="Wang L."/>
            <person name="Yuan Y."/>
            <person name="Fang M."/>
            <person name="Shi L."/>
            <person name="Lu R."/>
            <person name="Comes H.P."/>
            <person name="Ma Y."/>
            <person name="Chen Y."/>
            <person name="Huang G."/>
            <person name="Zhou Y."/>
            <person name="Zheng Z."/>
            <person name="Qiu Y."/>
        </authorList>
    </citation>
    <scope>NUCLEOTIDE SEQUENCE [LARGE SCALE GENOMIC DNA]</scope>
    <source>
        <tissue evidence="7">Roots</tissue>
    </source>
</reference>
<dbReference type="GO" id="GO:0003700">
    <property type="term" value="F:DNA-binding transcription factor activity"/>
    <property type="evidence" value="ECO:0007669"/>
    <property type="project" value="InterPro"/>
</dbReference>
<keyword evidence="8" id="KW-1185">Reference proteome</keyword>
<dbReference type="CDD" id="cd18915">
    <property type="entry name" value="bHLH_AtLHW_like"/>
    <property type="match status" value="1"/>
</dbReference>